<name>A0ABU1FL96_9MICO</name>
<feature type="transmembrane region" description="Helical" evidence="9">
    <location>
        <begin position="299"/>
        <end position="321"/>
    </location>
</feature>
<evidence type="ECO:0000256" key="3">
    <source>
        <dbReference type="ARBA" id="ARBA00022448"/>
    </source>
</evidence>
<dbReference type="PANTHER" id="PTHR43562">
    <property type="entry name" value="NAPA-TYPE SODIUM/HYDROGEN ANTIPORTER"/>
    <property type="match status" value="1"/>
</dbReference>
<evidence type="ECO:0000256" key="8">
    <source>
        <dbReference type="ARBA" id="ARBA00023136"/>
    </source>
</evidence>
<sequence length="401" mass="41583">MEVDLSTLVLVPAIAAVAPLATRAVGRWIAVPLVVFEILLGLVLGPSVLGWVQEDDFIALFADLGLAMLFYLAGREIDFRAIRGTPIVRAGIGWLVSIVLGIALGFLVDPGAGAVFVGVALASTALGALLPILRDSGVLRTPFGVSILAIGAVGEFGPLLAISLFLSGRSPLHSALVLLAFAVIAGVLMFFAARGDGARLHRAIEASLHTSGQFVVRLVMFVLLALVALSIFLGIDMLLGAFAAGVLGKLLLQGAPAREAEVTEAKIEAVGFGLLVPVFFINTGITFDLAALVSDLRTLLLLPLFTVLLLVTRGLPAAMLAPPGSTVRERVSTGFFAATGLPIIVAVTALGVDAGDLDSGMAAALVGAGLLSVLLYPLIALTVRTGNPRRPRQESNLRPRD</sequence>
<proteinExistence type="inferred from homology"/>
<feature type="transmembrane region" description="Helical" evidence="9">
    <location>
        <begin position="57"/>
        <end position="74"/>
    </location>
</feature>
<feature type="domain" description="Cation/H+ exchanger transmembrane" evidence="10">
    <location>
        <begin position="15"/>
        <end position="378"/>
    </location>
</feature>
<dbReference type="EMBL" id="JAVKGS010000002">
    <property type="protein sequence ID" value="MDR5692070.1"/>
    <property type="molecule type" value="Genomic_DNA"/>
</dbReference>
<dbReference type="RefSeq" id="WP_310520815.1">
    <property type="nucleotide sequence ID" value="NZ_BAABBS010000002.1"/>
</dbReference>
<dbReference type="PANTHER" id="PTHR43562:SF1">
    <property type="entry name" value="NA(+)_H(+) ANTIPORTER YJBQ-RELATED"/>
    <property type="match status" value="1"/>
</dbReference>
<evidence type="ECO:0000313" key="12">
    <source>
        <dbReference type="Proteomes" id="UP001260072"/>
    </source>
</evidence>
<comment type="subcellular location">
    <subcellularLocation>
        <location evidence="1">Membrane</location>
        <topology evidence="1">Multi-pass membrane protein</topology>
    </subcellularLocation>
</comment>
<evidence type="ECO:0000256" key="9">
    <source>
        <dbReference type="SAM" id="Phobius"/>
    </source>
</evidence>
<feature type="transmembrane region" description="Helical" evidence="9">
    <location>
        <begin position="269"/>
        <end position="293"/>
    </location>
</feature>
<comment type="similarity">
    <text evidence="2">Belongs to the monovalent cation:proton antiporter 2 (CPA2) transporter (TC 2.A.37) family.</text>
</comment>
<evidence type="ECO:0000256" key="4">
    <source>
        <dbReference type="ARBA" id="ARBA00022449"/>
    </source>
</evidence>
<evidence type="ECO:0000256" key="7">
    <source>
        <dbReference type="ARBA" id="ARBA00023065"/>
    </source>
</evidence>
<keyword evidence="7" id="KW-0406">Ion transport</keyword>
<feature type="transmembrane region" description="Helical" evidence="9">
    <location>
        <begin position="114"/>
        <end position="133"/>
    </location>
</feature>
<gene>
    <name evidence="11" type="ORF">RH861_08340</name>
</gene>
<keyword evidence="5 9" id="KW-0812">Transmembrane</keyword>
<feature type="transmembrane region" description="Helical" evidence="9">
    <location>
        <begin position="333"/>
        <end position="352"/>
    </location>
</feature>
<keyword evidence="4" id="KW-0050">Antiport</keyword>
<evidence type="ECO:0000256" key="1">
    <source>
        <dbReference type="ARBA" id="ARBA00004141"/>
    </source>
</evidence>
<feature type="transmembrane region" description="Helical" evidence="9">
    <location>
        <begin position="214"/>
        <end position="233"/>
    </location>
</feature>
<evidence type="ECO:0000256" key="5">
    <source>
        <dbReference type="ARBA" id="ARBA00022692"/>
    </source>
</evidence>
<feature type="transmembrane region" description="Helical" evidence="9">
    <location>
        <begin position="172"/>
        <end position="193"/>
    </location>
</feature>
<evidence type="ECO:0000259" key="10">
    <source>
        <dbReference type="Pfam" id="PF00999"/>
    </source>
</evidence>
<evidence type="ECO:0000256" key="6">
    <source>
        <dbReference type="ARBA" id="ARBA00022989"/>
    </source>
</evidence>
<dbReference type="Pfam" id="PF00999">
    <property type="entry name" value="Na_H_Exchanger"/>
    <property type="match status" value="1"/>
</dbReference>
<evidence type="ECO:0000313" key="11">
    <source>
        <dbReference type="EMBL" id="MDR5692070.1"/>
    </source>
</evidence>
<accession>A0ABU1FL96</accession>
<feature type="transmembrane region" description="Helical" evidence="9">
    <location>
        <begin position="6"/>
        <end position="22"/>
    </location>
</feature>
<keyword evidence="8 9" id="KW-0472">Membrane</keyword>
<feature type="transmembrane region" description="Helical" evidence="9">
    <location>
        <begin position="239"/>
        <end position="257"/>
    </location>
</feature>
<keyword evidence="3" id="KW-0813">Transport</keyword>
<reference evidence="12" key="1">
    <citation type="submission" date="2023-07" db="EMBL/GenBank/DDBJ databases">
        <title>Description of three actinobacteria isolated from air of manufacturing shop in a pharmaceutical factory.</title>
        <authorList>
            <person name="Zhang D.-F."/>
        </authorList>
    </citation>
    <scope>NUCLEOTIDE SEQUENCE [LARGE SCALE GENOMIC DNA]</scope>
    <source>
        <strain evidence="12">CCTCC AB 2011122</strain>
    </source>
</reference>
<protein>
    <submittedName>
        <fullName evidence="11">Cation:proton antiporter</fullName>
    </submittedName>
</protein>
<dbReference type="InterPro" id="IPR038770">
    <property type="entry name" value="Na+/solute_symporter_sf"/>
</dbReference>
<keyword evidence="12" id="KW-1185">Reference proteome</keyword>
<evidence type="ECO:0000256" key="2">
    <source>
        <dbReference type="ARBA" id="ARBA00005551"/>
    </source>
</evidence>
<feature type="transmembrane region" description="Helical" evidence="9">
    <location>
        <begin position="86"/>
        <end position="108"/>
    </location>
</feature>
<dbReference type="Gene3D" id="1.20.1530.20">
    <property type="match status" value="1"/>
</dbReference>
<dbReference type="Proteomes" id="UP001260072">
    <property type="component" value="Unassembled WGS sequence"/>
</dbReference>
<keyword evidence="6 9" id="KW-1133">Transmembrane helix</keyword>
<feature type="transmembrane region" description="Helical" evidence="9">
    <location>
        <begin position="145"/>
        <end position="166"/>
    </location>
</feature>
<dbReference type="InterPro" id="IPR006153">
    <property type="entry name" value="Cation/H_exchanger_TM"/>
</dbReference>
<feature type="transmembrane region" description="Helical" evidence="9">
    <location>
        <begin position="29"/>
        <end position="51"/>
    </location>
</feature>
<feature type="transmembrane region" description="Helical" evidence="9">
    <location>
        <begin position="364"/>
        <end position="383"/>
    </location>
</feature>
<organism evidence="11 12">
    <name type="scientific">Agromyces indicus</name>
    <dbReference type="NCBI Taxonomy" id="758919"/>
    <lineage>
        <taxon>Bacteria</taxon>
        <taxon>Bacillati</taxon>
        <taxon>Actinomycetota</taxon>
        <taxon>Actinomycetes</taxon>
        <taxon>Micrococcales</taxon>
        <taxon>Microbacteriaceae</taxon>
        <taxon>Agromyces</taxon>
    </lineage>
</organism>
<comment type="caution">
    <text evidence="11">The sequence shown here is derived from an EMBL/GenBank/DDBJ whole genome shotgun (WGS) entry which is preliminary data.</text>
</comment>